<evidence type="ECO:0000256" key="1">
    <source>
        <dbReference type="ARBA" id="ARBA00022741"/>
    </source>
</evidence>
<dbReference type="PANTHER" id="PTHR11711">
    <property type="entry name" value="ADP RIBOSYLATION FACTOR-RELATED"/>
    <property type="match status" value="1"/>
</dbReference>
<dbReference type="InterPro" id="IPR027417">
    <property type="entry name" value="P-loop_NTPase"/>
</dbReference>
<keyword evidence="6" id="KW-1185">Reference proteome</keyword>
<feature type="binding site" evidence="4">
    <location>
        <position position="35"/>
    </location>
    <ligand>
        <name>Mg(2+)</name>
        <dbReference type="ChEBI" id="CHEBI:18420"/>
    </ligand>
</feature>
<dbReference type="PRINTS" id="PR00328">
    <property type="entry name" value="SAR1GTPBP"/>
</dbReference>
<keyword evidence="4" id="KW-0479">Metal-binding</keyword>
<name>A0A1Y2HWK8_9FUNG</name>
<proteinExistence type="predicted"/>
<feature type="binding site" evidence="4">
    <location>
        <position position="53"/>
    </location>
    <ligand>
        <name>Mg(2+)</name>
        <dbReference type="ChEBI" id="CHEBI:18420"/>
    </ligand>
</feature>
<keyword evidence="1 3" id="KW-0547">Nucleotide-binding</keyword>
<dbReference type="SUPFAM" id="SSF52540">
    <property type="entry name" value="P-loop containing nucleoside triphosphate hydrolases"/>
    <property type="match status" value="1"/>
</dbReference>
<dbReference type="GO" id="GO:0003924">
    <property type="term" value="F:GTPase activity"/>
    <property type="evidence" value="ECO:0007669"/>
    <property type="project" value="InterPro"/>
</dbReference>
<reference evidence="5 6" key="1">
    <citation type="submission" date="2016-07" db="EMBL/GenBank/DDBJ databases">
        <title>Pervasive Adenine N6-methylation of Active Genes in Fungi.</title>
        <authorList>
            <consortium name="DOE Joint Genome Institute"/>
            <person name="Mondo S.J."/>
            <person name="Dannebaum R.O."/>
            <person name="Kuo R.C."/>
            <person name="Labutti K."/>
            <person name="Haridas S."/>
            <person name="Kuo A."/>
            <person name="Salamov A."/>
            <person name="Ahrendt S.R."/>
            <person name="Lipzen A."/>
            <person name="Sullivan W."/>
            <person name="Andreopoulos W.B."/>
            <person name="Clum A."/>
            <person name="Lindquist E."/>
            <person name="Daum C."/>
            <person name="Ramamoorthy G.K."/>
            <person name="Gryganskyi A."/>
            <person name="Culley D."/>
            <person name="Magnuson J.K."/>
            <person name="James T.Y."/>
            <person name="O'Malley M.A."/>
            <person name="Stajich J.E."/>
            <person name="Spatafora J.W."/>
            <person name="Visel A."/>
            <person name="Grigoriev I.V."/>
        </authorList>
    </citation>
    <scope>NUCLEOTIDE SEQUENCE [LARGE SCALE GENOMIC DNA]</scope>
    <source>
        <strain evidence="5 6">PL171</strain>
    </source>
</reference>
<dbReference type="STRING" id="765915.A0A1Y2HWK8"/>
<dbReference type="SMART" id="SM00178">
    <property type="entry name" value="SAR"/>
    <property type="match status" value="1"/>
</dbReference>
<comment type="caution">
    <text evidence="5">The sequence shown here is derived from an EMBL/GenBank/DDBJ whole genome shotgun (WGS) entry which is preliminary data.</text>
</comment>
<dbReference type="PROSITE" id="PS51417">
    <property type="entry name" value="ARF"/>
    <property type="match status" value="1"/>
</dbReference>
<dbReference type="SMART" id="SM00177">
    <property type="entry name" value="ARF"/>
    <property type="match status" value="1"/>
</dbReference>
<sequence>MGLILSFLTRFAGCLFGRNRPWNVVLLGPPSAGKTTILYRLKDMNEIEYTQHSMGIMMMMSLHYKRFFFRSWDIGTQELLYRFLSYRSIFAESQALVFVIDAADTEYIASTTDVWNALKTANALAGVPVLVFATKADLAHAAPVADIVALLDLDKVTDRAWHVQAVSRVRGDERVKEGFAWLERVLEERER</sequence>
<dbReference type="Pfam" id="PF00025">
    <property type="entry name" value="Arf"/>
    <property type="match status" value="1"/>
</dbReference>
<dbReference type="AlphaFoldDB" id="A0A1Y2HWK8"/>
<evidence type="ECO:0000313" key="5">
    <source>
        <dbReference type="EMBL" id="ORZ38987.1"/>
    </source>
</evidence>
<keyword evidence="4" id="KW-0460">Magnesium</keyword>
<dbReference type="InterPro" id="IPR024156">
    <property type="entry name" value="Small_GTPase_ARF"/>
</dbReference>
<dbReference type="EMBL" id="MCFL01000007">
    <property type="protein sequence ID" value="ORZ38987.1"/>
    <property type="molecule type" value="Genomic_DNA"/>
</dbReference>
<keyword evidence="2 3" id="KW-0342">GTP-binding</keyword>
<dbReference type="Gene3D" id="3.40.50.300">
    <property type="entry name" value="P-loop containing nucleotide triphosphate hydrolases"/>
    <property type="match status" value="1"/>
</dbReference>
<evidence type="ECO:0000256" key="2">
    <source>
        <dbReference type="ARBA" id="ARBA00023134"/>
    </source>
</evidence>
<evidence type="ECO:0000256" key="3">
    <source>
        <dbReference type="PIRSR" id="PIRSR606689-1"/>
    </source>
</evidence>
<feature type="binding site" evidence="3">
    <location>
        <begin position="28"/>
        <end position="35"/>
    </location>
    <ligand>
        <name>GTP</name>
        <dbReference type="ChEBI" id="CHEBI:37565"/>
    </ligand>
</feature>
<organism evidence="5 6">
    <name type="scientific">Catenaria anguillulae PL171</name>
    <dbReference type="NCBI Taxonomy" id="765915"/>
    <lineage>
        <taxon>Eukaryota</taxon>
        <taxon>Fungi</taxon>
        <taxon>Fungi incertae sedis</taxon>
        <taxon>Blastocladiomycota</taxon>
        <taxon>Blastocladiomycetes</taxon>
        <taxon>Blastocladiales</taxon>
        <taxon>Catenariaceae</taxon>
        <taxon>Catenaria</taxon>
    </lineage>
</organism>
<dbReference type="GO" id="GO:0005525">
    <property type="term" value="F:GTP binding"/>
    <property type="evidence" value="ECO:0007669"/>
    <property type="project" value="UniProtKB-KW"/>
</dbReference>
<protein>
    <submittedName>
        <fullName evidence="5">ADP-ribosylation factor family-domain-containing protein</fullName>
    </submittedName>
</protein>
<gene>
    <name evidence="5" type="ORF">BCR44DRAFT_64712</name>
</gene>
<dbReference type="GO" id="GO:0046872">
    <property type="term" value="F:metal ion binding"/>
    <property type="evidence" value="ECO:0007669"/>
    <property type="project" value="UniProtKB-KW"/>
</dbReference>
<dbReference type="InterPro" id="IPR006689">
    <property type="entry name" value="Small_GTPase_ARF/SAR"/>
</dbReference>
<accession>A0A1Y2HWK8</accession>
<dbReference type="Proteomes" id="UP000193411">
    <property type="component" value="Unassembled WGS sequence"/>
</dbReference>
<evidence type="ECO:0000313" key="6">
    <source>
        <dbReference type="Proteomes" id="UP000193411"/>
    </source>
</evidence>
<evidence type="ECO:0000256" key="4">
    <source>
        <dbReference type="PIRSR" id="PIRSR606689-2"/>
    </source>
</evidence>
<dbReference type="OrthoDB" id="442317at2759"/>